<organism evidence="2">
    <name type="scientific">Anopheles darlingi</name>
    <name type="common">Mosquito</name>
    <dbReference type="NCBI Taxonomy" id="43151"/>
    <lineage>
        <taxon>Eukaryota</taxon>
        <taxon>Metazoa</taxon>
        <taxon>Ecdysozoa</taxon>
        <taxon>Arthropoda</taxon>
        <taxon>Hexapoda</taxon>
        <taxon>Insecta</taxon>
        <taxon>Pterygota</taxon>
        <taxon>Neoptera</taxon>
        <taxon>Endopterygota</taxon>
        <taxon>Diptera</taxon>
        <taxon>Nematocera</taxon>
        <taxon>Culicoidea</taxon>
        <taxon>Culicidae</taxon>
        <taxon>Anophelinae</taxon>
        <taxon>Anopheles</taxon>
    </lineage>
</organism>
<dbReference type="EMBL" id="GGFL01006738">
    <property type="protein sequence ID" value="MBW70916.1"/>
    <property type="molecule type" value="Transcribed_RNA"/>
</dbReference>
<sequence length="70" mass="7692">MRHLFLTLLPLLRSIALQLLPLVAPSEVSIRLALALFLLSRLNAVPCIHPRKGFSSSCSHFNCLGVSCHV</sequence>
<protein>
    <submittedName>
        <fullName evidence="2">Putative secreted protein</fullName>
    </submittedName>
</protein>
<evidence type="ECO:0000256" key="1">
    <source>
        <dbReference type="SAM" id="SignalP"/>
    </source>
</evidence>
<dbReference type="AlphaFoldDB" id="A0A2M4D033"/>
<keyword evidence="1" id="KW-0732">Signal</keyword>
<reference evidence="2" key="1">
    <citation type="submission" date="2018-01" db="EMBL/GenBank/DDBJ databases">
        <title>An insight into the sialome of Amazonian anophelines.</title>
        <authorList>
            <person name="Ribeiro J.M."/>
            <person name="Scarpassa V."/>
            <person name="Calvo E."/>
        </authorList>
    </citation>
    <scope>NUCLEOTIDE SEQUENCE</scope>
</reference>
<feature type="signal peptide" evidence="1">
    <location>
        <begin position="1"/>
        <end position="25"/>
    </location>
</feature>
<name>A0A2M4D033_ANODA</name>
<accession>A0A2M4D033</accession>
<proteinExistence type="predicted"/>
<feature type="chain" id="PRO_5014798657" evidence="1">
    <location>
        <begin position="26"/>
        <end position="70"/>
    </location>
</feature>
<evidence type="ECO:0000313" key="2">
    <source>
        <dbReference type="EMBL" id="MBW70916.1"/>
    </source>
</evidence>